<accession>A0A1F2PGI8</accession>
<dbReference type="Proteomes" id="UP000176244">
    <property type="component" value="Unassembled WGS sequence"/>
</dbReference>
<comment type="similarity">
    <text evidence="1">Belongs to the UPF0751 family.</text>
</comment>
<organism evidence="2 3">
    <name type="scientific">Acetobacterium wieringae</name>
    <dbReference type="NCBI Taxonomy" id="52694"/>
    <lineage>
        <taxon>Bacteria</taxon>
        <taxon>Bacillati</taxon>
        <taxon>Bacillota</taxon>
        <taxon>Clostridia</taxon>
        <taxon>Eubacteriales</taxon>
        <taxon>Eubacteriaceae</taxon>
        <taxon>Acetobacterium</taxon>
    </lineage>
</organism>
<reference evidence="2 3" key="1">
    <citation type="submission" date="2015-09" db="EMBL/GenBank/DDBJ databases">
        <title>Genome sequence of Acetobacterium wieringae DSM 1911.</title>
        <authorList>
            <person name="Poehlein A."/>
            <person name="Bengelsdorf F.R."/>
            <person name="Schiel-Bengelsdorf B."/>
            <person name="Duerre P."/>
            <person name="Daniel R."/>
        </authorList>
    </citation>
    <scope>NUCLEOTIDE SEQUENCE [LARGE SCALE GENOMIC DNA]</scope>
    <source>
        <strain evidence="2 3">DSM 1911</strain>
    </source>
</reference>
<evidence type="ECO:0000313" key="3">
    <source>
        <dbReference type="Proteomes" id="UP000176244"/>
    </source>
</evidence>
<protein>
    <recommendedName>
        <fullName evidence="4">DUF2325 domain-containing protein</fullName>
    </recommendedName>
</protein>
<proteinExistence type="inferred from homology"/>
<evidence type="ECO:0008006" key="4">
    <source>
        <dbReference type="Google" id="ProtNLM"/>
    </source>
</evidence>
<dbReference type="OrthoDB" id="5396775at2"/>
<dbReference type="EMBL" id="LKEU01000036">
    <property type="protein sequence ID" value="OFV69816.1"/>
    <property type="molecule type" value="Genomic_DNA"/>
</dbReference>
<dbReference type="AlphaFoldDB" id="A0A1F2PGI8"/>
<dbReference type="InterPro" id="IPR016772">
    <property type="entry name" value="UCP020408"/>
</dbReference>
<name>A0A1F2PGI8_9FIRM</name>
<dbReference type="STRING" id="52694.ACWI_27050"/>
<comment type="caution">
    <text evidence="2">The sequence shown here is derived from an EMBL/GenBank/DDBJ whole genome shotgun (WGS) entry which is preliminary data.</text>
</comment>
<sequence>MGIVIIGGHDRMVCKYKEICKSYQYKVKVFTQMPADMKNVIGSPDLLVLFTNTVSHKMIHNAIKSGEKTGAAIVRSHSSSACALQKILADHCQKTTCQGCLNHLSQSQPLHH</sequence>
<dbReference type="Pfam" id="PF10087">
    <property type="entry name" value="DUF2325"/>
    <property type="match status" value="1"/>
</dbReference>
<dbReference type="RefSeq" id="WP_070371977.1">
    <property type="nucleotide sequence ID" value="NZ_LKEU01000036.1"/>
</dbReference>
<evidence type="ECO:0000313" key="2">
    <source>
        <dbReference type="EMBL" id="OFV69816.1"/>
    </source>
</evidence>
<evidence type="ECO:0000256" key="1">
    <source>
        <dbReference type="ARBA" id="ARBA00007189"/>
    </source>
</evidence>
<gene>
    <name evidence="2" type="ORF">ACWI_27050</name>
</gene>